<feature type="transmembrane region" description="Helical" evidence="1">
    <location>
        <begin position="147"/>
        <end position="166"/>
    </location>
</feature>
<evidence type="ECO:0000313" key="3">
    <source>
        <dbReference type="Proteomes" id="UP000824263"/>
    </source>
</evidence>
<feature type="transmembrane region" description="Helical" evidence="1">
    <location>
        <begin position="38"/>
        <end position="57"/>
    </location>
</feature>
<comment type="caution">
    <text evidence="2">The sequence shown here is derived from an EMBL/GenBank/DDBJ whole genome shotgun (WGS) entry which is preliminary data.</text>
</comment>
<reference evidence="2" key="2">
    <citation type="submission" date="2021-04" db="EMBL/GenBank/DDBJ databases">
        <authorList>
            <person name="Gilroy R."/>
        </authorList>
    </citation>
    <scope>NUCLEOTIDE SEQUENCE</scope>
    <source>
        <strain evidence="2">ChiSxjej1B13-11762</strain>
    </source>
</reference>
<feature type="transmembrane region" description="Helical" evidence="1">
    <location>
        <begin position="82"/>
        <end position="103"/>
    </location>
</feature>
<evidence type="ECO:0000256" key="1">
    <source>
        <dbReference type="SAM" id="Phobius"/>
    </source>
</evidence>
<keyword evidence="1" id="KW-0472">Membrane</keyword>
<dbReference type="Pfam" id="PF13346">
    <property type="entry name" value="ABC2_membrane_5"/>
    <property type="match status" value="1"/>
</dbReference>
<sequence length="217" mass="23508">MKGLLIKDFKLLKMQKNFFVVMIIISVGLALFSEDLSFPIGFSTFVFSLFSLSSISYDEFDNGSPFLFSLPITRADYAAEKYAFGLILAFGAWLCSTLLVLIAAAVRGSVPLTDLLLTALLILPFLFLLLSIMLPIQLKFGGEKGRIALIGAIGAIFLAAFLVIQIAQACGIDLLLLLNRLPAPSVGAVAAVSILITFLLLLLSLRISIGIVNRKEF</sequence>
<feature type="transmembrane region" description="Helical" evidence="1">
    <location>
        <begin position="186"/>
        <end position="205"/>
    </location>
</feature>
<dbReference type="Proteomes" id="UP000824263">
    <property type="component" value="Unassembled WGS sequence"/>
</dbReference>
<dbReference type="AlphaFoldDB" id="A0A9D1UDC2"/>
<reference evidence="2" key="1">
    <citation type="journal article" date="2021" name="PeerJ">
        <title>Extensive microbial diversity within the chicken gut microbiome revealed by metagenomics and culture.</title>
        <authorList>
            <person name="Gilroy R."/>
            <person name="Ravi A."/>
            <person name="Getino M."/>
            <person name="Pursley I."/>
            <person name="Horton D.L."/>
            <person name="Alikhan N.F."/>
            <person name="Baker D."/>
            <person name="Gharbi K."/>
            <person name="Hall N."/>
            <person name="Watson M."/>
            <person name="Adriaenssens E.M."/>
            <person name="Foster-Nyarko E."/>
            <person name="Jarju S."/>
            <person name="Secka A."/>
            <person name="Antonio M."/>
            <person name="Oren A."/>
            <person name="Chaudhuri R.R."/>
            <person name="La Ragione R."/>
            <person name="Hildebrand F."/>
            <person name="Pallen M.J."/>
        </authorList>
    </citation>
    <scope>NUCLEOTIDE SEQUENCE</scope>
    <source>
        <strain evidence="2">ChiSxjej1B13-11762</strain>
    </source>
</reference>
<protein>
    <submittedName>
        <fullName evidence="2">ABC-2 transporter permease</fullName>
    </submittedName>
</protein>
<proteinExistence type="predicted"/>
<dbReference type="InterPro" id="IPR025699">
    <property type="entry name" value="ABC2_memb-like"/>
</dbReference>
<dbReference type="EMBL" id="DXGF01000091">
    <property type="protein sequence ID" value="HIW83637.1"/>
    <property type="molecule type" value="Genomic_DNA"/>
</dbReference>
<evidence type="ECO:0000313" key="2">
    <source>
        <dbReference type="EMBL" id="HIW83637.1"/>
    </source>
</evidence>
<feature type="transmembrane region" description="Helical" evidence="1">
    <location>
        <begin position="115"/>
        <end position="135"/>
    </location>
</feature>
<gene>
    <name evidence="2" type="ORF">H9873_04870</name>
</gene>
<organism evidence="2 3">
    <name type="scientific">Candidatus Dorea gallistercoris</name>
    <dbReference type="NCBI Taxonomy" id="2838542"/>
    <lineage>
        <taxon>Bacteria</taxon>
        <taxon>Bacillati</taxon>
        <taxon>Bacillota</taxon>
        <taxon>Clostridia</taxon>
        <taxon>Lachnospirales</taxon>
        <taxon>Lachnospiraceae</taxon>
        <taxon>Dorea</taxon>
    </lineage>
</organism>
<accession>A0A9D1UDC2</accession>
<name>A0A9D1UDC2_9FIRM</name>
<keyword evidence="1" id="KW-0812">Transmembrane</keyword>
<keyword evidence="1" id="KW-1133">Transmembrane helix</keyword>
<feature type="transmembrane region" description="Helical" evidence="1">
    <location>
        <begin position="12"/>
        <end position="32"/>
    </location>
</feature>